<name>A0A8X6QA99_NEPPI</name>
<proteinExistence type="predicted"/>
<evidence type="ECO:0000313" key="2">
    <source>
        <dbReference type="Proteomes" id="UP000887013"/>
    </source>
</evidence>
<comment type="caution">
    <text evidence="1">The sequence shown here is derived from an EMBL/GenBank/DDBJ whole genome shotgun (WGS) entry which is preliminary data.</text>
</comment>
<dbReference type="AlphaFoldDB" id="A0A8X6QA99"/>
<reference evidence="1" key="1">
    <citation type="submission" date="2020-08" db="EMBL/GenBank/DDBJ databases">
        <title>Multicomponent nature underlies the extraordinary mechanical properties of spider dragline silk.</title>
        <authorList>
            <person name="Kono N."/>
            <person name="Nakamura H."/>
            <person name="Mori M."/>
            <person name="Yoshida Y."/>
            <person name="Ohtoshi R."/>
            <person name="Malay A.D."/>
            <person name="Moran D.A.P."/>
            <person name="Tomita M."/>
            <person name="Numata K."/>
            <person name="Arakawa K."/>
        </authorList>
    </citation>
    <scope>NUCLEOTIDE SEQUENCE</scope>
</reference>
<organism evidence="1 2">
    <name type="scientific">Nephila pilipes</name>
    <name type="common">Giant wood spider</name>
    <name type="synonym">Nephila maculata</name>
    <dbReference type="NCBI Taxonomy" id="299642"/>
    <lineage>
        <taxon>Eukaryota</taxon>
        <taxon>Metazoa</taxon>
        <taxon>Ecdysozoa</taxon>
        <taxon>Arthropoda</taxon>
        <taxon>Chelicerata</taxon>
        <taxon>Arachnida</taxon>
        <taxon>Araneae</taxon>
        <taxon>Araneomorphae</taxon>
        <taxon>Entelegynae</taxon>
        <taxon>Araneoidea</taxon>
        <taxon>Nephilidae</taxon>
        <taxon>Nephila</taxon>
    </lineage>
</organism>
<keyword evidence="2" id="KW-1185">Reference proteome</keyword>
<evidence type="ECO:0000313" key="1">
    <source>
        <dbReference type="EMBL" id="GFU10689.1"/>
    </source>
</evidence>
<dbReference type="EMBL" id="BMAW01029137">
    <property type="protein sequence ID" value="GFU10689.1"/>
    <property type="molecule type" value="Genomic_DNA"/>
</dbReference>
<gene>
    <name evidence="1" type="ORF">NPIL_588251</name>
</gene>
<dbReference type="Proteomes" id="UP000887013">
    <property type="component" value="Unassembled WGS sequence"/>
</dbReference>
<accession>A0A8X6QA99</accession>
<sequence length="125" mass="14004">MPSVKLDLTDADEIPMGQNGEEKMLIRNSVCICDGLWCHRLSAISYYPINGFLSTQSPDIWMGSVSSTQKTLCSVVYVLSMTPDNEQADSFSWHIKCQATVNSCNKVIKKNCIISVTHFREHDSI</sequence>
<protein>
    <submittedName>
        <fullName evidence="1">Uncharacterized protein</fullName>
    </submittedName>
</protein>